<proteinExistence type="predicted"/>
<protein>
    <submittedName>
        <fullName evidence="2">SoxR reducing system RseC family protein</fullName>
    </submittedName>
</protein>
<reference evidence="2" key="1">
    <citation type="journal article" date="2021" name="PeerJ">
        <title>Extensive microbial diversity within the chicken gut microbiome revealed by metagenomics and culture.</title>
        <authorList>
            <person name="Gilroy R."/>
            <person name="Ravi A."/>
            <person name="Getino M."/>
            <person name="Pursley I."/>
            <person name="Horton D.L."/>
            <person name="Alikhan N.F."/>
            <person name="Baker D."/>
            <person name="Gharbi K."/>
            <person name="Hall N."/>
            <person name="Watson M."/>
            <person name="Adriaenssens E.M."/>
            <person name="Foster-Nyarko E."/>
            <person name="Jarju S."/>
            <person name="Secka A."/>
            <person name="Antonio M."/>
            <person name="Oren A."/>
            <person name="Chaudhuri R.R."/>
            <person name="La Ragione R."/>
            <person name="Hildebrand F."/>
            <person name="Pallen M.J."/>
        </authorList>
    </citation>
    <scope>NUCLEOTIDE SEQUENCE</scope>
    <source>
        <strain evidence="2">CHK187-5294</strain>
    </source>
</reference>
<evidence type="ECO:0000313" key="3">
    <source>
        <dbReference type="Proteomes" id="UP000824132"/>
    </source>
</evidence>
<organism evidence="2 3">
    <name type="scientific">Candidatus Borkfalkia avistercoris</name>
    <dbReference type="NCBI Taxonomy" id="2838504"/>
    <lineage>
        <taxon>Bacteria</taxon>
        <taxon>Bacillati</taxon>
        <taxon>Bacillota</taxon>
        <taxon>Clostridia</taxon>
        <taxon>Christensenellales</taxon>
        <taxon>Christensenellaceae</taxon>
        <taxon>Candidatus Borkfalkia</taxon>
    </lineage>
</organism>
<comment type="caution">
    <text evidence="2">The sequence shown here is derived from an EMBL/GenBank/DDBJ whole genome shotgun (WGS) entry which is preliminary data.</text>
</comment>
<feature type="transmembrane region" description="Helical" evidence="1">
    <location>
        <begin position="95"/>
        <end position="115"/>
    </location>
</feature>
<dbReference type="PANTHER" id="PTHR35867">
    <property type="entry name" value="PROTEIN RSEC"/>
    <property type="match status" value="1"/>
</dbReference>
<dbReference type="AlphaFoldDB" id="A0A9D2CYY7"/>
<dbReference type="EMBL" id="DXCL01000025">
    <property type="protein sequence ID" value="HIZ03404.1"/>
    <property type="molecule type" value="Genomic_DNA"/>
</dbReference>
<keyword evidence="1" id="KW-1133">Transmembrane helix</keyword>
<sequence>MTERALVVKTSGRIAVLQIEKKPECESCKVCAFKAGKSRVKVKALNTAGAKAGDEVLVRAEKDNRALASFIVYMVPVLFTAAGVAVGALCFEKEAFIALFALVGLALGFALVFAADKILSGSRGFGMEVVEICDTKTKDTEEGKQSGQNV</sequence>
<feature type="transmembrane region" description="Helical" evidence="1">
    <location>
        <begin position="67"/>
        <end position="89"/>
    </location>
</feature>
<dbReference type="Proteomes" id="UP000824132">
    <property type="component" value="Unassembled WGS sequence"/>
</dbReference>
<keyword evidence="1" id="KW-0472">Membrane</keyword>
<dbReference type="InterPro" id="IPR007359">
    <property type="entry name" value="SigmaE_reg_RseC_MucC"/>
</dbReference>
<evidence type="ECO:0000256" key="1">
    <source>
        <dbReference type="SAM" id="Phobius"/>
    </source>
</evidence>
<dbReference type="Pfam" id="PF04246">
    <property type="entry name" value="RseC_MucC"/>
    <property type="match status" value="1"/>
</dbReference>
<dbReference type="PANTHER" id="PTHR35867:SF1">
    <property type="entry name" value="PROTEIN RSEC"/>
    <property type="match status" value="1"/>
</dbReference>
<name>A0A9D2CYY7_9FIRM</name>
<keyword evidence="1" id="KW-0812">Transmembrane</keyword>
<gene>
    <name evidence="2" type="ORF">H9727_03875</name>
</gene>
<accession>A0A9D2CYY7</accession>
<reference evidence="2" key="2">
    <citation type="submission" date="2021-04" db="EMBL/GenBank/DDBJ databases">
        <authorList>
            <person name="Gilroy R."/>
        </authorList>
    </citation>
    <scope>NUCLEOTIDE SEQUENCE</scope>
    <source>
        <strain evidence="2">CHK187-5294</strain>
    </source>
</reference>
<evidence type="ECO:0000313" key="2">
    <source>
        <dbReference type="EMBL" id="HIZ03404.1"/>
    </source>
</evidence>